<evidence type="ECO:0000259" key="15">
    <source>
        <dbReference type="PROSITE" id="PS50109"/>
    </source>
</evidence>
<dbReference type="InterPro" id="IPR003661">
    <property type="entry name" value="HisK_dim/P_dom"/>
</dbReference>
<dbReference type="CDD" id="cd00082">
    <property type="entry name" value="HisKA"/>
    <property type="match status" value="1"/>
</dbReference>
<proteinExistence type="predicted"/>
<accession>A0A4R3TJI0</accession>
<reference evidence="17 18" key="1">
    <citation type="submission" date="2019-03" db="EMBL/GenBank/DDBJ databases">
        <title>Genomic Encyclopedia of Type Strains, Phase IV (KMG-IV): sequencing the most valuable type-strain genomes for metagenomic binning, comparative biology and taxonomic classification.</title>
        <authorList>
            <person name="Goeker M."/>
        </authorList>
    </citation>
    <scope>NUCLEOTIDE SEQUENCE [LARGE SCALE GENOMIC DNA]</scope>
    <source>
        <strain evidence="17 18">DSM 29481</strain>
    </source>
</reference>
<evidence type="ECO:0000313" key="18">
    <source>
        <dbReference type="Proteomes" id="UP000295773"/>
    </source>
</evidence>
<feature type="domain" description="Histidine kinase" evidence="15">
    <location>
        <begin position="227"/>
        <end position="422"/>
    </location>
</feature>
<dbReference type="InterPro" id="IPR003660">
    <property type="entry name" value="HAMP_dom"/>
</dbReference>
<evidence type="ECO:0000256" key="4">
    <source>
        <dbReference type="ARBA" id="ARBA00022475"/>
    </source>
</evidence>
<keyword evidence="6" id="KW-0808">Transferase</keyword>
<dbReference type="InterPro" id="IPR005467">
    <property type="entry name" value="His_kinase_dom"/>
</dbReference>
<evidence type="ECO:0000256" key="10">
    <source>
        <dbReference type="ARBA" id="ARBA00022840"/>
    </source>
</evidence>
<dbReference type="PANTHER" id="PTHR45528">
    <property type="entry name" value="SENSOR HISTIDINE KINASE CPXA"/>
    <property type="match status" value="1"/>
</dbReference>
<dbReference type="Gene3D" id="1.10.287.130">
    <property type="match status" value="1"/>
</dbReference>
<keyword evidence="7 14" id="KW-0812">Transmembrane</keyword>
<dbReference type="Pfam" id="PF00512">
    <property type="entry name" value="HisKA"/>
    <property type="match status" value="1"/>
</dbReference>
<keyword evidence="9 17" id="KW-0418">Kinase</keyword>
<evidence type="ECO:0000256" key="5">
    <source>
        <dbReference type="ARBA" id="ARBA00022553"/>
    </source>
</evidence>
<dbReference type="AlphaFoldDB" id="A0A4R3TJI0"/>
<dbReference type="EC" id="2.7.13.3" evidence="3"/>
<evidence type="ECO:0000256" key="13">
    <source>
        <dbReference type="ARBA" id="ARBA00023136"/>
    </source>
</evidence>
<dbReference type="RefSeq" id="WP_132224131.1">
    <property type="nucleotide sequence ID" value="NZ_JAOBSS010000005.1"/>
</dbReference>
<dbReference type="SUPFAM" id="SSF47384">
    <property type="entry name" value="Homodimeric domain of signal transducing histidine kinase"/>
    <property type="match status" value="1"/>
</dbReference>
<evidence type="ECO:0000256" key="9">
    <source>
        <dbReference type="ARBA" id="ARBA00022777"/>
    </source>
</evidence>
<protein>
    <recommendedName>
        <fullName evidence="3">histidine kinase</fullName>
        <ecNumber evidence="3">2.7.13.3</ecNumber>
    </recommendedName>
</protein>
<evidence type="ECO:0000256" key="1">
    <source>
        <dbReference type="ARBA" id="ARBA00000085"/>
    </source>
</evidence>
<name>A0A4R3TJI0_9FIRM</name>
<keyword evidence="5" id="KW-0597">Phosphoprotein</keyword>
<dbReference type="SMART" id="SM00388">
    <property type="entry name" value="HisKA"/>
    <property type="match status" value="1"/>
</dbReference>
<dbReference type="GO" id="GO:0005524">
    <property type="term" value="F:ATP binding"/>
    <property type="evidence" value="ECO:0007669"/>
    <property type="project" value="UniProtKB-KW"/>
</dbReference>
<evidence type="ECO:0000256" key="8">
    <source>
        <dbReference type="ARBA" id="ARBA00022741"/>
    </source>
</evidence>
<keyword evidence="13 14" id="KW-0472">Membrane</keyword>
<keyword evidence="11 14" id="KW-1133">Transmembrane helix</keyword>
<evidence type="ECO:0000256" key="6">
    <source>
        <dbReference type="ARBA" id="ARBA00022679"/>
    </source>
</evidence>
<dbReference type="PROSITE" id="PS50885">
    <property type="entry name" value="HAMP"/>
    <property type="match status" value="1"/>
</dbReference>
<dbReference type="SUPFAM" id="SSF55874">
    <property type="entry name" value="ATPase domain of HSP90 chaperone/DNA topoisomerase II/histidine kinase"/>
    <property type="match status" value="1"/>
</dbReference>
<dbReference type="InterPro" id="IPR036890">
    <property type="entry name" value="HATPase_C_sf"/>
</dbReference>
<evidence type="ECO:0000256" key="7">
    <source>
        <dbReference type="ARBA" id="ARBA00022692"/>
    </source>
</evidence>
<feature type="transmembrane region" description="Helical" evidence="14">
    <location>
        <begin position="138"/>
        <end position="159"/>
    </location>
</feature>
<keyword evidence="4" id="KW-1003">Cell membrane</keyword>
<dbReference type="Proteomes" id="UP000295773">
    <property type="component" value="Unassembled WGS sequence"/>
</dbReference>
<evidence type="ECO:0000256" key="3">
    <source>
        <dbReference type="ARBA" id="ARBA00012438"/>
    </source>
</evidence>
<evidence type="ECO:0000256" key="11">
    <source>
        <dbReference type="ARBA" id="ARBA00022989"/>
    </source>
</evidence>
<keyword evidence="8" id="KW-0547">Nucleotide-binding</keyword>
<keyword evidence="18" id="KW-1185">Reference proteome</keyword>
<organism evidence="17 18">
    <name type="scientific">Longicatena caecimuris</name>
    <dbReference type="NCBI Taxonomy" id="1796635"/>
    <lineage>
        <taxon>Bacteria</taxon>
        <taxon>Bacillati</taxon>
        <taxon>Bacillota</taxon>
        <taxon>Erysipelotrichia</taxon>
        <taxon>Erysipelotrichales</taxon>
        <taxon>Erysipelotrichaceae</taxon>
        <taxon>Longicatena</taxon>
    </lineage>
</organism>
<evidence type="ECO:0000313" key="17">
    <source>
        <dbReference type="EMBL" id="TCU62441.1"/>
    </source>
</evidence>
<comment type="caution">
    <text evidence="17">The sequence shown here is derived from an EMBL/GenBank/DDBJ whole genome shotgun (WGS) entry which is preliminary data.</text>
</comment>
<evidence type="ECO:0000256" key="12">
    <source>
        <dbReference type="ARBA" id="ARBA00023012"/>
    </source>
</evidence>
<dbReference type="InterPro" id="IPR050398">
    <property type="entry name" value="HssS/ArlS-like"/>
</dbReference>
<dbReference type="PANTHER" id="PTHR45528:SF1">
    <property type="entry name" value="SENSOR HISTIDINE KINASE CPXA"/>
    <property type="match status" value="1"/>
</dbReference>
<keyword evidence="10" id="KW-0067">ATP-binding</keyword>
<dbReference type="InterPro" id="IPR036097">
    <property type="entry name" value="HisK_dim/P_sf"/>
</dbReference>
<feature type="domain" description="HAMP" evidence="16">
    <location>
        <begin position="160"/>
        <end position="212"/>
    </location>
</feature>
<comment type="catalytic activity">
    <reaction evidence="1">
        <text>ATP + protein L-histidine = ADP + protein N-phospho-L-histidine.</text>
        <dbReference type="EC" id="2.7.13.3"/>
    </reaction>
</comment>
<dbReference type="Gene3D" id="6.10.340.10">
    <property type="match status" value="1"/>
</dbReference>
<dbReference type="GO" id="GO:0000155">
    <property type="term" value="F:phosphorelay sensor kinase activity"/>
    <property type="evidence" value="ECO:0007669"/>
    <property type="project" value="InterPro"/>
</dbReference>
<sequence length="428" mass="50069">MIVLISFVASALLFAILFMNRYRVFHFIIDETALTKSTAESVAQLQTTITKKHISKNDQKRIREEMKEYRHLTMQLYDSEGVYYTDHASPLEKDVYIETSSFLLTLYYPQYEDYTLKFYDGTYNLTVYSYQGVWFMELYVIGAIVLCVMLFLLLIMRYIRRKINYILKIGDEMKLIESGDFQHPILYEGKDELTDLAIQLNQLRSVLDENMRSEKEAKQANQDLVTAMSHDLRTPLTSLLGYLDILDMKIYKNEEERSEYIRKCKIKADQIKDMSDRLFTHFLIYAQDENIQLQLMDQDQVNVMLEAFGNELIDSGFEIQLLIDAKPFKIMAETSLLKRIFDNLLSNIRKYGSSQVEISLRCEEKQLCMCIKNDKKEDISKEKSSHIGLKSVRKMLSYMNATLVIQEVEDIFVVQLVFPLSMDGLPKA</sequence>
<evidence type="ECO:0000256" key="2">
    <source>
        <dbReference type="ARBA" id="ARBA00004651"/>
    </source>
</evidence>
<dbReference type="Gene3D" id="3.30.565.10">
    <property type="entry name" value="Histidine kinase-like ATPase, C-terminal domain"/>
    <property type="match status" value="1"/>
</dbReference>
<keyword evidence="12" id="KW-0902">Two-component regulatory system</keyword>
<gene>
    <name evidence="17" type="ORF">EDD61_10479</name>
</gene>
<evidence type="ECO:0000259" key="16">
    <source>
        <dbReference type="PROSITE" id="PS50885"/>
    </source>
</evidence>
<dbReference type="EMBL" id="SMBP01000004">
    <property type="protein sequence ID" value="TCU62441.1"/>
    <property type="molecule type" value="Genomic_DNA"/>
</dbReference>
<evidence type="ECO:0000256" key="14">
    <source>
        <dbReference type="SAM" id="Phobius"/>
    </source>
</evidence>
<comment type="subcellular location">
    <subcellularLocation>
        <location evidence="2">Cell membrane</location>
        <topology evidence="2">Multi-pass membrane protein</topology>
    </subcellularLocation>
</comment>
<dbReference type="PROSITE" id="PS50109">
    <property type="entry name" value="HIS_KIN"/>
    <property type="match status" value="1"/>
</dbReference>
<dbReference type="GO" id="GO:0005886">
    <property type="term" value="C:plasma membrane"/>
    <property type="evidence" value="ECO:0007669"/>
    <property type="project" value="UniProtKB-SubCell"/>
</dbReference>